<feature type="region of interest" description="Disordered" evidence="1">
    <location>
        <begin position="1"/>
        <end position="54"/>
    </location>
</feature>
<dbReference type="RefSeq" id="WP_154435666.1">
    <property type="nucleotide sequence ID" value="NZ_VUNC01000006.1"/>
</dbReference>
<feature type="region of interest" description="Disordered" evidence="1">
    <location>
        <begin position="121"/>
        <end position="189"/>
    </location>
</feature>
<keyword evidence="2" id="KW-1133">Transmembrane helix</keyword>
<evidence type="ECO:0000256" key="2">
    <source>
        <dbReference type="SAM" id="Phobius"/>
    </source>
</evidence>
<protein>
    <submittedName>
        <fullName evidence="3">Uncharacterized protein</fullName>
    </submittedName>
</protein>
<feature type="transmembrane region" description="Helical" evidence="2">
    <location>
        <begin position="83"/>
        <end position="104"/>
    </location>
</feature>
<gene>
    <name evidence="3" type="ORF">FYJ68_07865</name>
</gene>
<name>A0A6N7XFC5_9ACTN</name>
<accession>A0A6N7XFC5</accession>
<proteinExistence type="predicted"/>
<reference evidence="3 4" key="1">
    <citation type="submission" date="2019-08" db="EMBL/GenBank/DDBJ databases">
        <title>In-depth cultivation of the pig gut microbiome towards novel bacterial diversity and tailored functional studies.</title>
        <authorList>
            <person name="Wylensek D."/>
            <person name="Hitch T.C.A."/>
            <person name="Clavel T."/>
        </authorList>
    </citation>
    <scope>NUCLEOTIDE SEQUENCE [LARGE SCALE GENOMIC DNA]</scope>
    <source>
        <strain evidence="3 4">CA-Schmier-601-WT-1</strain>
    </source>
</reference>
<feature type="transmembrane region" description="Helical" evidence="2">
    <location>
        <begin position="59"/>
        <end position="77"/>
    </location>
</feature>
<evidence type="ECO:0000313" key="4">
    <source>
        <dbReference type="Proteomes" id="UP000469325"/>
    </source>
</evidence>
<feature type="compositionally biased region" description="Low complexity" evidence="1">
    <location>
        <begin position="263"/>
        <end position="377"/>
    </location>
</feature>
<dbReference type="Proteomes" id="UP000469325">
    <property type="component" value="Unassembled WGS sequence"/>
</dbReference>
<keyword evidence="2" id="KW-0472">Membrane</keyword>
<evidence type="ECO:0000313" key="3">
    <source>
        <dbReference type="EMBL" id="MST73023.1"/>
    </source>
</evidence>
<feature type="transmembrane region" description="Helical" evidence="2">
    <location>
        <begin position="188"/>
        <end position="210"/>
    </location>
</feature>
<keyword evidence="2" id="KW-0812">Transmembrane</keyword>
<keyword evidence="4" id="KW-1185">Reference proteome</keyword>
<feature type="compositionally biased region" description="Polar residues" evidence="1">
    <location>
        <begin position="24"/>
        <end position="44"/>
    </location>
</feature>
<feature type="region of interest" description="Disordered" evidence="1">
    <location>
        <begin position="229"/>
        <end position="377"/>
    </location>
</feature>
<dbReference type="AlphaFoldDB" id="A0A6N7XFC5"/>
<feature type="compositionally biased region" description="Basic and acidic residues" evidence="1">
    <location>
        <begin position="1"/>
        <end position="13"/>
    </location>
</feature>
<evidence type="ECO:0000256" key="1">
    <source>
        <dbReference type="SAM" id="MobiDB-lite"/>
    </source>
</evidence>
<dbReference type="EMBL" id="VUNC01000006">
    <property type="protein sequence ID" value="MST73023.1"/>
    <property type="molecule type" value="Genomic_DNA"/>
</dbReference>
<sequence>MQNERQTGDDTSRDNPYGAYRTQAFPSYQNNATPVSPTGTPSNQAEDEDDEKGGILSDFSMSAVIASALAAATSFALSSKIGMAGSVIGVGVAAAASAIATQVYKGMLSASAKKIKNLANSSDDDLTQPMSGQVDRSDAGTTTVRPAATELTRDLTQPLSQAGVAETGTPIAPESLRERASKRHSKKVARGTVAVLAAVSIVAVLVYAAIVSVATQGKGIGTTTTQTATVTDEDATDQATGDQGNDAPSKPDDTKAKQDEKGSGSSTTNNGSSSGNSGSSSTDNSGSSSTTTDNSGSGNSSSTTTTDNSGSSGNSGSSSTDNSGSSSTTTDNSGSGNSSSTTTDNGNGSSTNSSGSSSGTSGSTGSTSTTTSTTSGN</sequence>
<feature type="compositionally biased region" description="Basic residues" evidence="1">
    <location>
        <begin position="180"/>
        <end position="189"/>
    </location>
</feature>
<comment type="caution">
    <text evidence="3">The sequence shown here is derived from an EMBL/GenBank/DDBJ whole genome shotgun (WGS) entry which is preliminary data.</text>
</comment>
<organism evidence="3 4">
    <name type="scientific">Olsenella porci</name>
    <dbReference type="NCBI Taxonomy" id="2652279"/>
    <lineage>
        <taxon>Bacteria</taxon>
        <taxon>Bacillati</taxon>
        <taxon>Actinomycetota</taxon>
        <taxon>Coriobacteriia</taxon>
        <taxon>Coriobacteriales</taxon>
        <taxon>Atopobiaceae</taxon>
        <taxon>Olsenella</taxon>
    </lineage>
</organism>
<feature type="compositionally biased region" description="Basic and acidic residues" evidence="1">
    <location>
        <begin position="249"/>
        <end position="262"/>
    </location>
</feature>